<feature type="compositionally biased region" description="Basic and acidic residues" evidence="1">
    <location>
        <begin position="281"/>
        <end position="298"/>
    </location>
</feature>
<dbReference type="OrthoDB" id="2431475at2759"/>
<proteinExistence type="predicted"/>
<feature type="compositionally biased region" description="Basic and acidic residues" evidence="1">
    <location>
        <begin position="166"/>
        <end position="186"/>
    </location>
</feature>
<dbReference type="Proteomes" id="UP000070133">
    <property type="component" value="Unassembled WGS sequence"/>
</dbReference>
<protein>
    <recommendedName>
        <fullName evidence="4">Pre-mRNA-splicing factor 38B</fullName>
    </recommendedName>
</protein>
<feature type="compositionally biased region" description="Basic residues" evidence="1">
    <location>
        <begin position="128"/>
        <end position="151"/>
    </location>
</feature>
<name>A0A139GVD3_9PEZI</name>
<evidence type="ECO:0000313" key="3">
    <source>
        <dbReference type="Proteomes" id="UP000070133"/>
    </source>
</evidence>
<organism evidence="2 3">
    <name type="scientific">Pseudocercospora eumusae</name>
    <dbReference type="NCBI Taxonomy" id="321146"/>
    <lineage>
        <taxon>Eukaryota</taxon>
        <taxon>Fungi</taxon>
        <taxon>Dikarya</taxon>
        <taxon>Ascomycota</taxon>
        <taxon>Pezizomycotina</taxon>
        <taxon>Dothideomycetes</taxon>
        <taxon>Dothideomycetidae</taxon>
        <taxon>Mycosphaerellales</taxon>
        <taxon>Mycosphaerellaceae</taxon>
        <taxon>Pseudocercospora</taxon>
    </lineage>
</organism>
<dbReference type="STRING" id="321146.A0A139GVD3"/>
<feature type="compositionally biased region" description="Basic and acidic residues" evidence="1">
    <location>
        <begin position="112"/>
        <end position="127"/>
    </location>
</feature>
<evidence type="ECO:0008006" key="4">
    <source>
        <dbReference type="Google" id="ProtNLM"/>
    </source>
</evidence>
<feature type="region of interest" description="Disordered" evidence="1">
    <location>
        <begin position="270"/>
        <end position="298"/>
    </location>
</feature>
<dbReference type="EMBL" id="LFZN01000322">
    <property type="protein sequence ID" value="KXS94136.1"/>
    <property type="molecule type" value="Genomic_DNA"/>
</dbReference>
<sequence>MSGQGAISDDYVASILQRDAENKGQNRYLSTGLGSLLGGRSRPRSDAPRPNTRFLKHLVKEADSHNAALKAKEEEESRKRMKDMRRNRDRDDGRGRRQADQLLSHLSRSSRSKRDERRPHDRSDKDKRSRRRSRSPSRTTSPHRKYKRRRTSSASHYDSPVGKLQARVDEFEKYDEARGLKSHSDSDPLDAVIGPQPAPKIKARGRGAQSNSTMDARFDPKYDPSTDVGRDLDEEGDDWDMALEALKDRAKWKKTGAERLRAAGFTEEEVSRWKGSGASHAKVDPSEKDVSDVRWSKKGESREWDRGKVVDGDHIDLKAEWGRLKDT</sequence>
<gene>
    <name evidence="2" type="ORF">AC578_10935</name>
</gene>
<evidence type="ECO:0000313" key="2">
    <source>
        <dbReference type="EMBL" id="KXS94136.1"/>
    </source>
</evidence>
<comment type="caution">
    <text evidence="2">The sequence shown here is derived from an EMBL/GenBank/DDBJ whole genome shotgun (WGS) entry which is preliminary data.</text>
</comment>
<reference evidence="2 3" key="1">
    <citation type="submission" date="2015-07" db="EMBL/GenBank/DDBJ databases">
        <title>Comparative genomics of the Sigatoka disease complex on banana suggests a link between parallel evolutionary changes in Pseudocercospora fijiensis and Pseudocercospora eumusae and increased virulence on the banana host.</title>
        <authorList>
            <person name="Chang T.-C."/>
            <person name="Salvucci A."/>
            <person name="Crous P.W."/>
            <person name="Stergiopoulos I."/>
        </authorList>
    </citation>
    <scope>NUCLEOTIDE SEQUENCE [LARGE SCALE GENOMIC DNA]</scope>
    <source>
        <strain evidence="2 3">CBS 114824</strain>
    </source>
</reference>
<dbReference type="PANTHER" id="PTHR40132">
    <property type="entry name" value="PRE-MRNA-SPLICING FACTOR 38B"/>
    <property type="match status" value="1"/>
</dbReference>
<keyword evidence="3" id="KW-1185">Reference proteome</keyword>
<feature type="region of interest" description="Disordered" evidence="1">
    <location>
        <begin position="20"/>
        <end position="234"/>
    </location>
</feature>
<feature type="compositionally biased region" description="Basic and acidic residues" evidence="1">
    <location>
        <begin position="58"/>
        <end position="99"/>
    </location>
</feature>
<accession>A0A139GVD3</accession>
<dbReference type="AlphaFoldDB" id="A0A139GVD3"/>
<feature type="compositionally biased region" description="Basic and acidic residues" evidence="1">
    <location>
        <begin position="216"/>
        <end position="231"/>
    </location>
</feature>
<feature type="compositionally biased region" description="Low complexity" evidence="1">
    <location>
        <begin position="27"/>
        <end position="40"/>
    </location>
</feature>
<evidence type="ECO:0000256" key="1">
    <source>
        <dbReference type="SAM" id="MobiDB-lite"/>
    </source>
</evidence>
<dbReference type="PANTHER" id="PTHR40132:SF1">
    <property type="entry name" value="PRE-MRNA-SPLICING FACTOR 38B"/>
    <property type="match status" value="1"/>
</dbReference>